<proteinExistence type="predicted"/>
<dbReference type="EMBL" id="JABANU010000015">
    <property type="protein sequence ID" value="MBI5975344.1"/>
    <property type="molecule type" value="Genomic_DNA"/>
</dbReference>
<dbReference type="Pfam" id="PF14493">
    <property type="entry name" value="HTH_40"/>
    <property type="match status" value="1"/>
</dbReference>
<gene>
    <name evidence="2" type="ORF">HHH54_06970</name>
</gene>
<feature type="domain" description="Helicase Helix-turn-helix" evidence="1">
    <location>
        <begin position="226"/>
        <end position="307"/>
    </location>
</feature>
<sequence length="320" mass="37847">MNYLIKYVYHQASKFKTEKSIYNIITGKKSHQTFFDAVSLNVLSLFGILPDLTFDTFKTLIYSKDNDTPNVHQGIPTSNQITFRELQFTFIALQLVIQTLSNQYHNHLSFMPLTSNTAIHKKVKVLYHNIQSQDAFQNVEDEIYDLFEQLNHKNETSILHYFLSGYQETMYTFKQVSLIHNLSEDDMMLLYYIDLLNLYELLQNTNRYPNLNQCLFQPIVSKPVWQTYHYLTNGYHLNEIANILNVTMSTIEDHILDLFIKGYLNNYSFFLRSSLEQFVHYYRKHPNLKLKHYKSLFNEMSYFEIKLSIVGLSRGDINAN</sequence>
<dbReference type="Proteomes" id="UP000751852">
    <property type="component" value="Unassembled WGS sequence"/>
</dbReference>
<organism evidence="2 3">
    <name type="scientific">Staphylococcus canis</name>
    <dbReference type="NCBI Taxonomy" id="2724942"/>
    <lineage>
        <taxon>Bacteria</taxon>
        <taxon>Bacillati</taxon>
        <taxon>Bacillota</taxon>
        <taxon>Bacilli</taxon>
        <taxon>Bacillales</taxon>
        <taxon>Staphylococcaceae</taxon>
        <taxon>Staphylococcus</taxon>
    </lineage>
</organism>
<evidence type="ECO:0000313" key="2">
    <source>
        <dbReference type="EMBL" id="MBI5975344.1"/>
    </source>
</evidence>
<reference evidence="2 3" key="1">
    <citation type="submission" date="2020-04" db="EMBL/GenBank/DDBJ databases">
        <title>Staphylococcus species from domestic dog.</title>
        <authorList>
            <person name="Paterson G.K."/>
        </authorList>
    </citation>
    <scope>NUCLEOTIDE SEQUENCE [LARGE SCALE GENOMIC DNA]</scope>
    <source>
        <strain evidence="2 3">H16/1A</strain>
    </source>
</reference>
<protein>
    <recommendedName>
        <fullName evidence="1">Helicase Helix-turn-helix domain-containing protein</fullName>
    </recommendedName>
</protein>
<dbReference type="InterPro" id="IPR029491">
    <property type="entry name" value="Helicase_HTH"/>
</dbReference>
<evidence type="ECO:0000313" key="3">
    <source>
        <dbReference type="Proteomes" id="UP000751852"/>
    </source>
</evidence>
<keyword evidence="3" id="KW-1185">Reference proteome</keyword>
<name>A0ABS0T9C2_9STAP</name>
<accession>A0ABS0T9C2</accession>
<dbReference type="RefSeq" id="WP_198618122.1">
    <property type="nucleotide sequence ID" value="NZ_JABANU010000015.1"/>
</dbReference>
<comment type="caution">
    <text evidence="2">The sequence shown here is derived from an EMBL/GenBank/DDBJ whole genome shotgun (WGS) entry which is preliminary data.</text>
</comment>
<evidence type="ECO:0000259" key="1">
    <source>
        <dbReference type="Pfam" id="PF14493"/>
    </source>
</evidence>